<gene>
    <name evidence="1" type="ORF">THAOC_29876</name>
</gene>
<sequence length="113" mass="12373">MYGKIATPKYLRKQETLNETMAPLGQRELLLNQEPPLNGGWQHRKNYRNDLINGSETTETSTGQSLLMMSKFAVAPACAMGAFTGPPGEATGRSWTLPIIVVPAEPAETERVV</sequence>
<accession>K0RCS2</accession>
<name>K0RCS2_THAOC</name>
<dbReference type="AlphaFoldDB" id="K0RCS2"/>
<dbReference type="Proteomes" id="UP000266841">
    <property type="component" value="Unassembled WGS sequence"/>
</dbReference>
<reference evidence="1 2" key="1">
    <citation type="journal article" date="2012" name="Genome Biol.">
        <title>Genome and low-iron response of an oceanic diatom adapted to chronic iron limitation.</title>
        <authorList>
            <person name="Lommer M."/>
            <person name="Specht M."/>
            <person name="Roy A.S."/>
            <person name="Kraemer L."/>
            <person name="Andreson R."/>
            <person name="Gutowska M.A."/>
            <person name="Wolf J."/>
            <person name="Bergner S.V."/>
            <person name="Schilhabel M.B."/>
            <person name="Klostermeier U.C."/>
            <person name="Beiko R.G."/>
            <person name="Rosenstiel P."/>
            <person name="Hippler M."/>
            <person name="Laroche J."/>
        </authorList>
    </citation>
    <scope>NUCLEOTIDE SEQUENCE [LARGE SCALE GENOMIC DNA]</scope>
    <source>
        <strain evidence="1 2">CCMP1005</strain>
    </source>
</reference>
<comment type="caution">
    <text evidence="1">The sequence shown here is derived from an EMBL/GenBank/DDBJ whole genome shotgun (WGS) entry which is preliminary data.</text>
</comment>
<dbReference type="EMBL" id="AGNL01042411">
    <property type="protein sequence ID" value="EJK51000.1"/>
    <property type="molecule type" value="Genomic_DNA"/>
</dbReference>
<organism evidence="1 2">
    <name type="scientific">Thalassiosira oceanica</name>
    <name type="common">Marine diatom</name>
    <dbReference type="NCBI Taxonomy" id="159749"/>
    <lineage>
        <taxon>Eukaryota</taxon>
        <taxon>Sar</taxon>
        <taxon>Stramenopiles</taxon>
        <taxon>Ochrophyta</taxon>
        <taxon>Bacillariophyta</taxon>
        <taxon>Coscinodiscophyceae</taxon>
        <taxon>Thalassiosirophycidae</taxon>
        <taxon>Thalassiosirales</taxon>
        <taxon>Thalassiosiraceae</taxon>
        <taxon>Thalassiosira</taxon>
    </lineage>
</organism>
<proteinExistence type="predicted"/>
<evidence type="ECO:0000313" key="1">
    <source>
        <dbReference type="EMBL" id="EJK51000.1"/>
    </source>
</evidence>
<evidence type="ECO:0000313" key="2">
    <source>
        <dbReference type="Proteomes" id="UP000266841"/>
    </source>
</evidence>
<protein>
    <submittedName>
        <fullName evidence="1">Uncharacterized protein</fullName>
    </submittedName>
</protein>
<keyword evidence="2" id="KW-1185">Reference proteome</keyword>
<feature type="non-terminal residue" evidence="1">
    <location>
        <position position="113"/>
    </location>
</feature>